<evidence type="ECO:0000256" key="1">
    <source>
        <dbReference type="SAM" id="MobiDB-lite"/>
    </source>
</evidence>
<dbReference type="HOGENOM" id="CLU_037972_0_0_1"/>
<dbReference type="PANTHER" id="PTHR34502:SF6">
    <property type="entry name" value="DUF6594 DOMAIN-CONTAINING PROTEIN"/>
    <property type="match status" value="1"/>
</dbReference>
<feature type="region of interest" description="Disordered" evidence="1">
    <location>
        <begin position="409"/>
        <end position="446"/>
    </location>
</feature>
<dbReference type="InterPro" id="IPR046529">
    <property type="entry name" value="DUF6594"/>
</dbReference>
<keyword evidence="2" id="KW-1133">Transmembrane helix</keyword>
<keyword evidence="2" id="KW-0472">Membrane</keyword>
<sequence>MPVEVDPVNPGPPRGNKGKGNATHTRHASIDENMLAGEHPRSSSSSFPSSSTQQRRPPANSSGRLSFHGERRMSETVFSQHSTQSASAGPSHPPIAAVAEAASPATVDREDEAPFDEETANPRAKDRARKHYRRPSTKRHDSPSRLSNPMDYGVQNPQDPTRGPAYHHPFNGRPPMPNEPPMNDGGHPRFPPLQTVPGNFPSGYGSPERPFAAPDPPPVFVPSPMQASFPPMRPPPPHPPPPPPPNHQPNGPPLSGYELLAAKLSGNLAGPRLAPIYRRFESLHHRLLLHMQDELIELEEQLHSLDAVDTENRKFPGGIYPASRRRENMSPTDATWKKKEIMTHLAHKLYQYSLYPISASPGATHVMAEPSIKDVFDYKAYLQDINPLVDVECQFLDATDDLVNLVRRRRRSNGNPQDDPLSPMPRSSSVVGFPPPPSSQISNAGSSLYPGQSAAPPSVKGLALAMAMIVLAPIVCFSVIPGFVGRMTVVLLVGLGGAAALLQSGLFALVAEERSTLDWVLCAGVYGGVMAVIAGII</sequence>
<keyword evidence="2" id="KW-0812">Transmembrane</keyword>
<dbReference type="RefSeq" id="XP_006964985.1">
    <property type="nucleotide sequence ID" value="XM_006964923.1"/>
</dbReference>
<dbReference type="VEuPathDB" id="FungiDB:TRIREDRAFT_107002"/>
<evidence type="ECO:0000259" key="3">
    <source>
        <dbReference type="Pfam" id="PF20237"/>
    </source>
</evidence>
<gene>
    <name evidence="4" type="ORF">TRIREDRAFT_107002</name>
</gene>
<keyword evidence="5" id="KW-1185">Reference proteome</keyword>
<reference evidence="4 5" key="1">
    <citation type="journal article" date="2008" name="Nat. Biotechnol.">
        <title>Genome sequencing and analysis of the biomass-degrading fungus Trichoderma reesei (syn. Hypocrea jecorina).</title>
        <authorList>
            <person name="Martinez D."/>
            <person name="Berka R.M."/>
            <person name="Henrissat B."/>
            <person name="Saloheimo M."/>
            <person name="Arvas M."/>
            <person name="Baker S.E."/>
            <person name="Chapman J."/>
            <person name="Chertkov O."/>
            <person name="Coutinho P.M."/>
            <person name="Cullen D."/>
            <person name="Danchin E.G."/>
            <person name="Grigoriev I.V."/>
            <person name="Harris P."/>
            <person name="Jackson M."/>
            <person name="Kubicek C.P."/>
            <person name="Han C.S."/>
            <person name="Ho I."/>
            <person name="Larrondo L.F."/>
            <person name="de Leon A.L."/>
            <person name="Magnuson J.K."/>
            <person name="Merino S."/>
            <person name="Misra M."/>
            <person name="Nelson B."/>
            <person name="Putnam N."/>
            <person name="Robbertse B."/>
            <person name="Salamov A.A."/>
            <person name="Schmoll M."/>
            <person name="Terry A."/>
            <person name="Thayer N."/>
            <person name="Westerholm-Parvinen A."/>
            <person name="Schoch C.L."/>
            <person name="Yao J."/>
            <person name="Barabote R."/>
            <person name="Nelson M.A."/>
            <person name="Detter C."/>
            <person name="Bruce D."/>
            <person name="Kuske C.R."/>
            <person name="Xie G."/>
            <person name="Richardson P."/>
            <person name="Rokhsar D.S."/>
            <person name="Lucas S.M."/>
            <person name="Rubin E.M."/>
            <person name="Dunn-Coleman N."/>
            <person name="Ward M."/>
            <person name="Brettin T.S."/>
        </authorList>
    </citation>
    <scope>NUCLEOTIDE SEQUENCE [LARGE SCALE GENOMIC DNA]</scope>
    <source>
        <strain evidence="4 5">QM6a</strain>
    </source>
</reference>
<dbReference type="Proteomes" id="UP000008984">
    <property type="component" value="Unassembled WGS sequence"/>
</dbReference>
<dbReference type="PANTHER" id="PTHR34502">
    <property type="entry name" value="DUF6594 DOMAIN-CONTAINING PROTEIN-RELATED"/>
    <property type="match status" value="1"/>
</dbReference>
<feature type="transmembrane region" description="Helical" evidence="2">
    <location>
        <begin position="517"/>
        <end position="536"/>
    </location>
</feature>
<feature type="compositionally biased region" description="Low complexity" evidence="1">
    <location>
        <begin position="94"/>
        <end position="105"/>
    </location>
</feature>
<feature type="compositionally biased region" description="Low complexity" evidence="1">
    <location>
        <begin position="42"/>
        <end position="58"/>
    </location>
</feature>
<name>G0RHZ5_HYPJQ</name>
<proteinExistence type="predicted"/>
<organism evidence="5">
    <name type="scientific">Hypocrea jecorina (strain QM6a)</name>
    <name type="common">Trichoderma reesei</name>
    <dbReference type="NCBI Taxonomy" id="431241"/>
    <lineage>
        <taxon>Eukaryota</taxon>
        <taxon>Fungi</taxon>
        <taxon>Dikarya</taxon>
        <taxon>Ascomycota</taxon>
        <taxon>Pezizomycotina</taxon>
        <taxon>Sordariomycetes</taxon>
        <taxon>Hypocreomycetidae</taxon>
        <taxon>Hypocreales</taxon>
        <taxon>Hypocreaceae</taxon>
        <taxon>Trichoderma</taxon>
    </lineage>
</organism>
<dbReference type="eggNOG" id="ENOG502SQVM">
    <property type="taxonomic scope" value="Eukaryota"/>
</dbReference>
<feature type="transmembrane region" description="Helical" evidence="2">
    <location>
        <begin position="489"/>
        <end position="511"/>
    </location>
</feature>
<dbReference type="STRING" id="431241.G0RHZ5"/>
<dbReference type="AlphaFoldDB" id="G0RHZ5"/>
<feature type="compositionally biased region" description="Polar residues" evidence="1">
    <location>
        <begin position="76"/>
        <end position="88"/>
    </location>
</feature>
<feature type="transmembrane region" description="Helical" evidence="2">
    <location>
        <begin position="462"/>
        <end position="484"/>
    </location>
</feature>
<dbReference type="EMBL" id="GL985063">
    <property type="protein sequence ID" value="EGR48970.1"/>
    <property type="molecule type" value="Genomic_DNA"/>
</dbReference>
<feature type="compositionally biased region" description="Acidic residues" evidence="1">
    <location>
        <begin position="109"/>
        <end position="119"/>
    </location>
</feature>
<accession>G0RHZ5</accession>
<evidence type="ECO:0000313" key="4">
    <source>
        <dbReference type="EMBL" id="EGR48970.1"/>
    </source>
</evidence>
<protein>
    <submittedName>
        <fullName evidence="4">Predicted protein</fullName>
    </submittedName>
</protein>
<evidence type="ECO:0000313" key="5">
    <source>
        <dbReference type="Proteomes" id="UP000008984"/>
    </source>
</evidence>
<feature type="compositionally biased region" description="Basic residues" evidence="1">
    <location>
        <begin position="126"/>
        <end position="137"/>
    </location>
</feature>
<evidence type="ECO:0000256" key="2">
    <source>
        <dbReference type="SAM" id="Phobius"/>
    </source>
</evidence>
<dbReference type="Pfam" id="PF20237">
    <property type="entry name" value="DUF6594"/>
    <property type="match status" value="1"/>
</dbReference>
<dbReference type="GeneID" id="18481373"/>
<feature type="region of interest" description="Disordered" evidence="1">
    <location>
        <begin position="1"/>
        <end position="257"/>
    </location>
</feature>
<dbReference type="KEGG" id="tre:TRIREDRAFT_107002"/>
<dbReference type="OrthoDB" id="5416037at2759"/>
<feature type="domain" description="DUF6594" evidence="3">
    <location>
        <begin position="257"/>
        <end position="530"/>
    </location>
</feature>
<feature type="compositionally biased region" description="Pro residues" evidence="1">
    <location>
        <begin position="231"/>
        <end position="252"/>
    </location>
</feature>